<dbReference type="Gene3D" id="2.40.70.10">
    <property type="entry name" value="Acid Proteases"/>
    <property type="match status" value="2"/>
</dbReference>
<dbReference type="VEuPathDB" id="FungiDB:GGTG_04358"/>
<feature type="domain" description="Peptidase A1" evidence="5">
    <location>
        <begin position="137"/>
        <end position="478"/>
    </location>
</feature>
<evidence type="ECO:0000259" key="5">
    <source>
        <dbReference type="PROSITE" id="PS51767"/>
    </source>
</evidence>
<dbReference type="eggNOG" id="KOG1339">
    <property type="taxonomic scope" value="Eukaryota"/>
</dbReference>
<dbReference type="GO" id="GO:0004190">
    <property type="term" value="F:aspartic-type endopeptidase activity"/>
    <property type="evidence" value="ECO:0007669"/>
    <property type="project" value="UniProtKB-KW"/>
</dbReference>
<reference evidence="7" key="4">
    <citation type="journal article" date="2015" name="G3 (Bethesda)">
        <title>Genome sequences of three phytopathogenic species of the Magnaporthaceae family of fungi.</title>
        <authorList>
            <person name="Okagaki L.H."/>
            <person name="Nunes C.C."/>
            <person name="Sailsbery J."/>
            <person name="Clay B."/>
            <person name="Brown D."/>
            <person name="John T."/>
            <person name="Oh Y."/>
            <person name="Young N."/>
            <person name="Fitzgerald M."/>
            <person name="Haas B.J."/>
            <person name="Zeng Q."/>
            <person name="Young S."/>
            <person name="Adiconis X."/>
            <person name="Fan L."/>
            <person name="Levin J.Z."/>
            <person name="Mitchell T.K."/>
            <person name="Okubara P.A."/>
            <person name="Farman M.L."/>
            <person name="Kohn L.M."/>
            <person name="Birren B."/>
            <person name="Ma L.-J."/>
            <person name="Dean R.A."/>
        </authorList>
    </citation>
    <scope>NUCLEOTIDE SEQUENCE</scope>
    <source>
        <strain evidence="7">R3-111a-1</strain>
    </source>
</reference>
<protein>
    <recommendedName>
        <fullName evidence="5">Peptidase A1 domain-containing protein</fullName>
    </recommendedName>
</protein>
<name>J3NSV9_GAET3</name>
<reference evidence="8" key="1">
    <citation type="submission" date="2010-07" db="EMBL/GenBank/DDBJ databases">
        <title>The genome sequence of Gaeumannomyces graminis var. tritici strain R3-111a-1.</title>
        <authorList>
            <consortium name="The Broad Institute Genome Sequencing Platform"/>
            <person name="Ma L.-J."/>
            <person name="Dead R."/>
            <person name="Young S."/>
            <person name="Zeng Q."/>
            <person name="Koehrsen M."/>
            <person name="Alvarado L."/>
            <person name="Berlin A."/>
            <person name="Chapman S.B."/>
            <person name="Chen Z."/>
            <person name="Freedman E."/>
            <person name="Gellesch M."/>
            <person name="Goldberg J."/>
            <person name="Griggs A."/>
            <person name="Gujja S."/>
            <person name="Heilman E.R."/>
            <person name="Heiman D."/>
            <person name="Hepburn T."/>
            <person name="Howarth C."/>
            <person name="Jen D."/>
            <person name="Larson L."/>
            <person name="Mehta T."/>
            <person name="Neiman D."/>
            <person name="Pearson M."/>
            <person name="Roberts A."/>
            <person name="Saif S."/>
            <person name="Shea T."/>
            <person name="Shenoy N."/>
            <person name="Sisk P."/>
            <person name="Stolte C."/>
            <person name="Sykes S."/>
            <person name="Walk T."/>
            <person name="White J."/>
            <person name="Yandava C."/>
            <person name="Haas B."/>
            <person name="Nusbaum C."/>
            <person name="Birren B."/>
        </authorList>
    </citation>
    <scope>NUCLEOTIDE SEQUENCE [LARGE SCALE GENOMIC DNA]</scope>
    <source>
        <strain evidence="8">R3-111a-1</strain>
    </source>
</reference>
<dbReference type="Pfam" id="PF00026">
    <property type="entry name" value="Asp"/>
    <property type="match status" value="1"/>
</dbReference>
<dbReference type="PANTHER" id="PTHR47966">
    <property type="entry name" value="BETA-SITE APP-CLEAVING ENZYME, ISOFORM A-RELATED"/>
    <property type="match status" value="1"/>
</dbReference>
<evidence type="ECO:0000256" key="2">
    <source>
        <dbReference type="ARBA" id="ARBA00022750"/>
    </source>
</evidence>
<evidence type="ECO:0000313" key="6">
    <source>
        <dbReference type="EMBL" id="EJT79272.1"/>
    </source>
</evidence>
<dbReference type="GO" id="GO:0000324">
    <property type="term" value="C:fungal-type vacuole"/>
    <property type="evidence" value="ECO:0007669"/>
    <property type="project" value="TreeGrafter"/>
</dbReference>
<keyword evidence="8" id="KW-1185">Reference proteome</keyword>
<dbReference type="InterPro" id="IPR021109">
    <property type="entry name" value="Peptidase_aspartic_dom_sf"/>
</dbReference>
<dbReference type="InterPro" id="IPR034164">
    <property type="entry name" value="Pepsin-like_dom"/>
</dbReference>
<dbReference type="GeneID" id="20344816"/>
<evidence type="ECO:0000256" key="3">
    <source>
        <dbReference type="PIRSR" id="PIRSR601461-1"/>
    </source>
</evidence>
<dbReference type="GO" id="GO:0006508">
    <property type="term" value="P:proteolysis"/>
    <property type="evidence" value="ECO:0007669"/>
    <property type="project" value="InterPro"/>
</dbReference>
<accession>J3NSV9</accession>
<dbReference type="HOGENOM" id="CLU_035052_0_0_1"/>
<dbReference type="AlphaFoldDB" id="J3NSV9"/>
<dbReference type="EnsemblFungi" id="EJT79272">
    <property type="protein sequence ID" value="EJT79272"/>
    <property type="gene ID" value="GGTG_04358"/>
</dbReference>
<dbReference type="InterPro" id="IPR001969">
    <property type="entry name" value="Aspartic_peptidase_AS"/>
</dbReference>
<gene>
    <name evidence="7" type="primary">20344816</name>
    <name evidence="6" type="ORF">GGTG_04358</name>
</gene>
<dbReference type="STRING" id="644352.J3NSV9"/>
<dbReference type="PANTHER" id="PTHR47966:SF47">
    <property type="entry name" value="ENDOPEPTIDASE, PUTATIVE (AFU_ORTHOLOGUE AFUA_3G01220)-RELATED"/>
    <property type="match status" value="1"/>
</dbReference>
<feature type="chain" id="PRO_5015094404" description="Peptidase A1 domain-containing protein" evidence="4">
    <location>
        <begin position="24"/>
        <end position="483"/>
    </location>
</feature>
<organism evidence="6">
    <name type="scientific">Gaeumannomyces tritici (strain R3-111a-1)</name>
    <name type="common">Wheat and barley take-all root rot fungus</name>
    <name type="synonym">Gaeumannomyces graminis var. tritici</name>
    <dbReference type="NCBI Taxonomy" id="644352"/>
    <lineage>
        <taxon>Eukaryota</taxon>
        <taxon>Fungi</taxon>
        <taxon>Dikarya</taxon>
        <taxon>Ascomycota</taxon>
        <taxon>Pezizomycotina</taxon>
        <taxon>Sordariomycetes</taxon>
        <taxon>Sordariomycetidae</taxon>
        <taxon>Magnaporthales</taxon>
        <taxon>Magnaporthaceae</taxon>
        <taxon>Gaeumannomyces</taxon>
    </lineage>
</organism>
<evidence type="ECO:0000256" key="1">
    <source>
        <dbReference type="ARBA" id="ARBA00007447"/>
    </source>
</evidence>
<evidence type="ECO:0000313" key="8">
    <source>
        <dbReference type="Proteomes" id="UP000006039"/>
    </source>
</evidence>
<dbReference type="CDD" id="cd05471">
    <property type="entry name" value="pepsin_like"/>
    <property type="match status" value="1"/>
</dbReference>
<keyword evidence="2" id="KW-0645">Protease</keyword>
<keyword evidence="2" id="KW-0378">Hydrolase</keyword>
<feature type="signal peptide" evidence="4">
    <location>
        <begin position="1"/>
        <end position="23"/>
    </location>
</feature>
<keyword evidence="4" id="KW-0732">Signal</keyword>
<dbReference type="EMBL" id="GL385396">
    <property type="protein sequence ID" value="EJT79272.1"/>
    <property type="molecule type" value="Genomic_DNA"/>
</dbReference>
<dbReference type="InterPro" id="IPR001461">
    <property type="entry name" value="Aspartic_peptidase_A1"/>
</dbReference>
<dbReference type="InterPro" id="IPR033121">
    <property type="entry name" value="PEPTIDASE_A1"/>
</dbReference>
<reference evidence="7" key="5">
    <citation type="submission" date="2018-04" db="UniProtKB">
        <authorList>
            <consortium name="EnsemblFungi"/>
        </authorList>
    </citation>
    <scope>IDENTIFICATION</scope>
    <source>
        <strain evidence="7">R3-111a-1</strain>
    </source>
</reference>
<dbReference type="OrthoDB" id="15189at2759"/>
<proteinExistence type="inferred from homology"/>
<feature type="active site" evidence="3">
    <location>
        <position position="369"/>
    </location>
</feature>
<feature type="active site" evidence="3">
    <location>
        <position position="153"/>
    </location>
</feature>
<comment type="similarity">
    <text evidence="1">Belongs to the peptidase A1 family.</text>
</comment>
<reference evidence="6" key="3">
    <citation type="submission" date="2010-09" db="EMBL/GenBank/DDBJ databases">
        <title>Annotation of Gaeumannomyces graminis var. tritici R3-111a-1.</title>
        <authorList>
            <consortium name="The Broad Institute Genome Sequencing Platform"/>
            <person name="Ma L.-J."/>
            <person name="Dead R."/>
            <person name="Young S.K."/>
            <person name="Zeng Q."/>
            <person name="Gargeya S."/>
            <person name="Fitzgerald M."/>
            <person name="Haas B."/>
            <person name="Abouelleil A."/>
            <person name="Alvarado L."/>
            <person name="Arachchi H.M."/>
            <person name="Berlin A."/>
            <person name="Brown A."/>
            <person name="Chapman S.B."/>
            <person name="Chen Z."/>
            <person name="Dunbar C."/>
            <person name="Freedman E."/>
            <person name="Gearin G."/>
            <person name="Gellesch M."/>
            <person name="Goldberg J."/>
            <person name="Griggs A."/>
            <person name="Gujja S."/>
            <person name="Heiman D."/>
            <person name="Howarth C."/>
            <person name="Larson L."/>
            <person name="Lui A."/>
            <person name="MacDonald P.J.P."/>
            <person name="Mehta T."/>
            <person name="Montmayeur A."/>
            <person name="Murphy C."/>
            <person name="Neiman D."/>
            <person name="Pearson M."/>
            <person name="Priest M."/>
            <person name="Roberts A."/>
            <person name="Saif S."/>
            <person name="Shea T."/>
            <person name="Shenoy N."/>
            <person name="Sisk P."/>
            <person name="Stolte C."/>
            <person name="Sykes S."/>
            <person name="Yandava C."/>
            <person name="Wortman J."/>
            <person name="Nusbaum C."/>
            <person name="Birren B."/>
        </authorList>
    </citation>
    <scope>NUCLEOTIDE SEQUENCE</scope>
    <source>
        <strain evidence="6">R3-111a-1</strain>
    </source>
</reference>
<dbReference type="PROSITE" id="PS51767">
    <property type="entry name" value="PEPTIDASE_A1"/>
    <property type="match status" value="1"/>
</dbReference>
<evidence type="ECO:0000313" key="7">
    <source>
        <dbReference type="EnsemblFungi" id="EJT79272"/>
    </source>
</evidence>
<dbReference type="Proteomes" id="UP000006039">
    <property type="component" value="Unassembled WGS sequence"/>
</dbReference>
<keyword evidence="2" id="KW-0064">Aspartyl protease</keyword>
<dbReference type="PROSITE" id="PS00141">
    <property type="entry name" value="ASP_PROTEASE"/>
    <property type="match status" value="1"/>
</dbReference>
<dbReference type="SUPFAM" id="SSF50630">
    <property type="entry name" value="Acid proteases"/>
    <property type="match status" value="1"/>
</dbReference>
<evidence type="ECO:0000256" key="4">
    <source>
        <dbReference type="SAM" id="SignalP"/>
    </source>
</evidence>
<dbReference type="RefSeq" id="XP_009220417.1">
    <property type="nucleotide sequence ID" value="XM_009222153.1"/>
</dbReference>
<sequence>MARNVLKRALFATLACSAITVLAAQHSKQDAIQVLNSIDQVPGVLITVPPQQHPAARAATGKPAIGAVYQQPLLANVPAPGQAWPLTANPRSASALLGALHRKAAAAAADPANPSGANSAGLPQGYENITAEHGLKYSIPVSIDNVTLNLLVDTGSADLWAVAHDAQCLNSYGWDVNFTDCQFNSTFPKGRTFSYGPITREHMFVKLPNGEMASGAVGYSDVQVGGIAVVKQQIALANRTYWNANNDTSGVIGLGYPTISHFYRDNETAWTHRVRYPTLFTSMIDQGLVEKPMFGIALGRNGTAGVISWGGMPDVPGLKSASQSTVPVLITQLDYDPFTADHVSFYTIVPDGFNYGTTKDAASHPYIIDTGSPVSYLPPRLSEAINKAFVPTADYNWEYGRYYTTCDATSPSFSVVIGGTAFLVNPADMMIRDSPNAHTGLCATTISRGGQGPYILGAAFLNNVAVGFEVQAAELTFISRPFY</sequence>
<reference evidence="6" key="2">
    <citation type="submission" date="2010-07" db="EMBL/GenBank/DDBJ databases">
        <authorList>
            <consortium name="The Broad Institute Genome Sequencing Platform"/>
            <consortium name="Broad Institute Genome Sequencing Center for Infectious Disease"/>
            <person name="Ma L.-J."/>
            <person name="Dead R."/>
            <person name="Young S."/>
            <person name="Zeng Q."/>
            <person name="Koehrsen M."/>
            <person name="Alvarado L."/>
            <person name="Berlin A."/>
            <person name="Chapman S.B."/>
            <person name="Chen Z."/>
            <person name="Freedman E."/>
            <person name="Gellesch M."/>
            <person name="Goldberg J."/>
            <person name="Griggs A."/>
            <person name="Gujja S."/>
            <person name="Heilman E.R."/>
            <person name="Heiman D."/>
            <person name="Hepburn T."/>
            <person name="Howarth C."/>
            <person name="Jen D."/>
            <person name="Larson L."/>
            <person name="Mehta T."/>
            <person name="Neiman D."/>
            <person name="Pearson M."/>
            <person name="Roberts A."/>
            <person name="Saif S."/>
            <person name="Shea T."/>
            <person name="Shenoy N."/>
            <person name="Sisk P."/>
            <person name="Stolte C."/>
            <person name="Sykes S."/>
            <person name="Walk T."/>
            <person name="White J."/>
            <person name="Yandava C."/>
            <person name="Haas B."/>
            <person name="Nusbaum C."/>
            <person name="Birren B."/>
        </authorList>
    </citation>
    <scope>NUCLEOTIDE SEQUENCE</scope>
    <source>
        <strain evidence="6">R3-111a-1</strain>
    </source>
</reference>